<dbReference type="Proteomes" id="UP000235145">
    <property type="component" value="Unassembled WGS sequence"/>
</dbReference>
<evidence type="ECO:0000313" key="2">
    <source>
        <dbReference type="Proteomes" id="UP000235145"/>
    </source>
</evidence>
<comment type="caution">
    <text evidence="1">The sequence shown here is derived from an EMBL/GenBank/DDBJ whole genome shotgun (WGS) entry which is preliminary data.</text>
</comment>
<protein>
    <submittedName>
        <fullName evidence="1">Uncharacterized protein</fullName>
    </submittedName>
</protein>
<reference evidence="1 2" key="1">
    <citation type="journal article" date="2017" name="Nat. Commun.">
        <title>Genome assembly with in vitro proximity ligation data and whole-genome triplication in lettuce.</title>
        <authorList>
            <person name="Reyes-Chin-Wo S."/>
            <person name="Wang Z."/>
            <person name="Yang X."/>
            <person name="Kozik A."/>
            <person name="Arikit S."/>
            <person name="Song C."/>
            <person name="Xia L."/>
            <person name="Froenicke L."/>
            <person name="Lavelle D.O."/>
            <person name="Truco M.J."/>
            <person name="Xia R."/>
            <person name="Zhu S."/>
            <person name="Xu C."/>
            <person name="Xu H."/>
            <person name="Xu X."/>
            <person name="Cox K."/>
            <person name="Korf I."/>
            <person name="Meyers B.C."/>
            <person name="Michelmore R.W."/>
        </authorList>
    </citation>
    <scope>NUCLEOTIDE SEQUENCE [LARGE SCALE GENOMIC DNA]</scope>
    <source>
        <strain evidence="2">cv. Salinas</strain>
        <tissue evidence="1">Seedlings</tissue>
    </source>
</reference>
<proteinExistence type="predicted"/>
<evidence type="ECO:0000313" key="1">
    <source>
        <dbReference type="EMBL" id="KAJ0186727.1"/>
    </source>
</evidence>
<sequence>MDAPLIEVAFQRCLLEEKLRHETHQHIDGIDKKRLSKYQYTKCLQLGNGTGVDKKVIADVSEGLEKHRLLYVMRCDCMVQWTAAIGMVAVERMKRVKAVVKEFDAR</sequence>
<dbReference type="AlphaFoldDB" id="A0A9R1UG77"/>
<organism evidence="1 2">
    <name type="scientific">Lactuca sativa</name>
    <name type="common">Garden lettuce</name>
    <dbReference type="NCBI Taxonomy" id="4236"/>
    <lineage>
        <taxon>Eukaryota</taxon>
        <taxon>Viridiplantae</taxon>
        <taxon>Streptophyta</taxon>
        <taxon>Embryophyta</taxon>
        <taxon>Tracheophyta</taxon>
        <taxon>Spermatophyta</taxon>
        <taxon>Magnoliopsida</taxon>
        <taxon>eudicotyledons</taxon>
        <taxon>Gunneridae</taxon>
        <taxon>Pentapetalae</taxon>
        <taxon>asterids</taxon>
        <taxon>campanulids</taxon>
        <taxon>Asterales</taxon>
        <taxon>Asteraceae</taxon>
        <taxon>Cichorioideae</taxon>
        <taxon>Cichorieae</taxon>
        <taxon>Lactucinae</taxon>
        <taxon>Lactuca</taxon>
    </lineage>
</organism>
<keyword evidence="2" id="KW-1185">Reference proteome</keyword>
<accession>A0A9R1UG77</accession>
<name>A0A9R1UG77_LACSA</name>
<gene>
    <name evidence="1" type="ORF">LSAT_V11C900484170</name>
</gene>
<dbReference type="EMBL" id="NBSK02000009">
    <property type="protein sequence ID" value="KAJ0186727.1"/>
    <property type="molecule type" value="Genomic_DNA"/>
</dbReference>